<proteinExistence type="predicted"/>
<dbReference type="EMBL" id="KQ085891">
    <property type="protein sequence ID" value="KLO18767.1"/>
    <property type="molecule type" value="Genomic_DNA"/>
</dbReference>
<gene>
    <name evidence="1" type="ORF">SCHPADRAFT_885872</name>
</gene>
<name>A0A0H2S3V9_9AGAM</name>
<accession>A0A0H2S3V9</accession>
<dbReference type="Proteomes" id="UP000053477">
    <property type="component" value="Unassembled WGS sequence"/>
</dbReference>
<dbReference type="AlphaFoldDB" id="A0A0H2S3V9"/>
<sequence>MHREQVARESKPFSHIARWLDGWKSRAFSAVFVISAWYKQTNNANSTPICDVCDFLSRNHVRRDYMCMAQVRGNAASYTIRSLPVINHQDYSSLDRTLINLRNAVDNRIRSNNTLKNQINKLVSPRFEVTSFRNTGRGDISFFTECSSAHHLANFASYSPAVFSKRNSYSISTSKKMLVDLESRGRNVNYVIRFIQIEDGELTSAFQSYLNNIRDEIDKQIASNHTLELQLGYIDSPCFFFKSSEVAPMHRTDYVLELKSERSNEIVPNFLLKVRARSCLCPNHT</sequence>
<protein>
    <submittedName>
        <fullName evidence="1">Uncharacterized protein</fullName>
    </submittedName>
</protein>
<organism evidence="1 2">
    <name type="scientific">Schizopora paradoxa</name>
    <dbReference type="NCBI Taxonomy" id="27342"/>
    <lineage>
        <taxon>Eukaryota</taxon>
        <taxon>Fungi</taxon>
        <taxon>Dikarya</taxon>
        <taxon>Basidiomycota</taxon>
        <taxon>Agaricomycotina</taxon>
        <taxon>Agaricomycetes</taxon>
        <taxon>Hymenochaetales</taxon>
        <taxon>Schizoporaceae</taxon>
        <taxon>Schizopora</taxon>
    </lineage>
</organism>
<dbReference type="InParanoid" id="A0A0H2S3V9"/>
<keyword evidence="2" id="KW-1185">Reference proteome</keyword>
<evidence type="ECO:0000313" key="2">
    <source>
        <dbReference type="Proteomes" id="UP000053477"/>
    </source>
</evidence>
<reference evidence="1 2" key="1">
    <citation type="submission" date="2015-04" db="EMBL/GenBank/DDBJ databases">
        <title>Complete genome sequence of Schizopora paradoxa KUC8140, a cosmopolitan wood degrader in East Asia.</title>
        <authorList>
            <consortium name="DOE Joint Genome Institute"/>
            <person name="Min B."/>
            <person name="Park H."/>
            <person name="Jang Y."/>
            <person name="Kim J.-J."/>
            <person name="Kim K.H."/>
            <person name="Pangilinan J."/>
            <person name="Lipzen A."/>
            <person name="Riley R."/>
            <person name="Grigoriev I.V."/>
            <person name="Spatafora J.W."/>
            <person name="Choi I.-G."/>
        </authorList>
    </citation>
    <scope>NUCLEOTIDE SEQUENCE [LARGE SCALE GENOMIC DNA]</scope>
    <source>
        <strain evidence="1 2">KUC8140</strain>
    </source>
</reference>
<evidence type="ECO:0000313" key="1">
    <source>
        <dbReference type="EMBL" id="KLO18767.1"/>
    </source>
</evidence>